<evidence type="ECO:0000259" key="2">
    <source>
        <dbReference type="PROSITE" id="PS50106"/>
    </source>
</evidence>
<feature type="compositionally biased region" description="Low complexity" evidence="1">
    <location>
        <begin position="921"/>
        <end position="931"/>
    </location>
</feature>
<dbReference type="InterPro" id="IPR028842">
    <property type="entry name" value="Afadin"/>
</dbReference>
<comment type="caution">
    <text evidence="4">The sequence shown here is derived from an EMBL/GenBank/DDBJ whole genome shotgun (WGS) entry which is preliminary data.</text>
</comment>
<dbReference type="GO" id="GO:0032880">
    <property type="term" value="P:regulation of protein localization"/>
    <property type="evidence" value="ECO:0007669"/>
    <property type="project" value="TreeGrafter"/>
</dbReference>
<accession>A0A8S1H3N9</accession>
<sequence>MRRFNSESRLQTETTFGVDPKPSSEANVTTTGNLFYHEDDRSRRRYDDSRRSLRVYSRAPSEPPTPRPRRVTFSRDIVEQFPEPMPRSISSSQLRNLLSGSSVSSSRHPSEQVNAHSAFHQPLAYSNLPTTSTPVRLAISLQIGDYKVWDFLGEVMSRGWADCGTFRLAPAYALYLALRFFQSHTKAYLVQFFARIEANLKQIATNCSSRDELLFWMANASELSYLVDRDPDLRPRAGKLSVEVERVFRRLCTVLLGALRPCSRPMLDTRISDQDGSAELISLLDSTLRAARTSRLNAALTIQISGHMLHTVNAFIFNHLVGVGVSPVPLTTRLGKSLQARLASVHRWAEGMGVELAAECHLDRSRQAANLLAAQKNDVAALGATCYKLNSMQIRRFLSAFEHEDGEIPVDSDVINRIVRLAEKQADLLTKEDGQKITLEEPDELNLPFLIPQDGYTAELLTDVPEGLTQYLMKLEDRRVCHSVSLLDSNEQIRATSVANEHMNMSTSQNGANFQPPPPITRSASQTTLTSIPTTQFGDSFGSNGDDIIRVHLKRGNGGIGLSIVAAQGIGDRKMGIYVKKVVEGTPAAVDGRLCTGDQLLSVNGHSLLGISQEDAAKLMTNSGPEVSFEVRKGAAHRNGIGAWLNGTPTTPSTSGAGPPQYIPPSPAMSSTHAPPSYSNFSSSHGGSQQTVEAPPTYQQRYQQQQAGSTRSSGQPTAPSVRSVPSIPAQHYQQHAQHHQMHQTMTPSAVVEPLQQPQNLVHRHFRSNSASDLHQNDSNASYSQRSATNGAPSNFDKLPAHYRHSSRPTVIQPSRPGAVSPSALRRGAQSPSAISTNGFGGPLYRPSSASNLFAPPRSPNPLHGYSSNSARESNQDIYRASMAFDSPPAAQSSPREDKYQHYSHQADYSSYSASLPQPLNSSSPYQSRPSSMYGYSSQNRPSSTVTAPTYSQQQARANNSPPRVSVANSTTHVSHPTSSSSIHAVSRSQEPAVVRPMDLGMRREYTEERQTTSSGVMRGAVPTAITQALQLQQEKGLPLHPQPMRSAAAFRERGVDADLRQLERTNTALMSYEAVNDELDRLDMKGINMTEEETRRYRELLNVAAEQSRTRRGLSSEAVTHKPVVIHHRPLPVPASSSSASTSLGSRVRTETLIDDVSSSYQTVNGSATRENVSPNSADAHKIHYIDSDFLNINGKRDDVQLIDSPGIVGAHEIYRDPRQRRLNEIQERQQSQVPSSDGASLGFRDKQRLFAAQLGEQGTPKQRAVVSSAQRQIEHDIS</sequence>
<gene>
    <name evidence="4" type="ORF">CAUJ_LOCUS6785</name>
</gene>
<dbReference type="PROSITE" id="PS50106">
    <property type="entry name" value="PDZ"/>
    <property type="match status" value="1"/>
</dbReference>
<keyword evidence="5" id="KW-1185">Reference proteome</keyword>
<reference evidence="4" key="1">
    <citation type="submission" date="2020-10" db="EMBL/GenBank/DDBJ databases">
        <authorList>
            <person name="Kikuchi T."/>
        </authorList>
    </citation>
    <scope>NUCLEOTIDE SEQUENCE</scope>
    <source>
        <strain evidence="4">NKZ352</strain>
    </source>
</reference>
<name>A0A8S1H3N9_9PELO</name>
<feature type="domain" description="Dilute" evidence="3">
    <location>
        <begin position="194"/>
        <end position="424"/>
    </location>
</feature>
<feature type="compositionally biased region" description="Polar residues" evidence="1">
    <location>
        <begin position="24"/>
        <end position="33"/>
    </location>
</feature>
<dbReference type="Proteomes" id="UP000835052">
    <property type="component" value="Unassembled WGS sequence"/>
</dbReference>
<dbReference type="SMART" id="SM01132">
    <property type="entry name" value="DIL"/>
    <property type="match status" value="1"/>
</dbReference>
<organism evidence="4 5">
    <name type="scientific">Caenorhabditis auriculariae</name>
    <dbReference type="NCBI Taxonomy" id="2777116"/>
    <lineage>
        <taxon>Eukaryota</taxon>
        <taxon>Metazoa</taxon>
        <taxon>Ecdysozoa</taxon>
        <taxon>Nematoda</taxon>
        <taxon>Chromadorea</taxon>
        <taxon>Rhabditida</taxon>
        <taxon>Rhabditina</taxon>
        <taxon>Rhabditomorpha</taxon>
        <taxon>Rhabditoidea</taxon>
        <taxon>Rhabditidae</taxon>
        <taxon>Peloderinae</taxon>
        <taxon>Caenorhabditis</taxon>
    </lineage>
</organism>
<dbReference type="SUPFAM" id="SSF50156">
    <property type="entry name" value="PDZ domain-like"/>
    <property type="match status" value="1"/>
</dbReference>
<dbReference type="PANTHER" id="PTHR10398">
    <property type="entry name" value="AFADIN"/>
    <property type="match status" value="1"/>
</dbReference>
<feature type="compositionally biased region" description="Basic and acidic residues" evidence="1">
    <location>
        <begin position="36"/>
        <end position="51"/>
    </location>
</feature>
<feature type="region of interest" description="Disordered" evidence="1">
    <location>
        <begin position="728"/>
        <end position="747"/>
    </location>
</feature>
<protein>
    <submittedName>
        <fullName evidence="4">Uncharacterized protein</fullName>
    </submittedName>
</protein>
<dbReference type="GO" id="GO:0005912">
    <property type="term" value="C:adherens junction"/>
    <property type="evidence" value="ECO:0007669"/>
    <property type="project" value="TreeGrafter"/>
</dbReference>
<proteinExistence type="predicted"/>
<dbReference type="InterPro" id="IPR002710">
    <property type="entry name" value="Dilute_dom"/>
</dbReference>
<dbReference type="AlphaFoldDB" id="A0A8S1H3N9"/>
<dbReference type="PROSITE" id="PS51126">
    <property type="entry name" value="DILUTE"/>
    <property type="match status" value="1"/>
</dbReference>
<dbReference type="InterPro" id="IPR001478">
    <property type="entry name" value="PDZ"/>
</dbReference>
<dbReference type="FunFam" id="2.30.42.10:FF:000237">
    <property type="entry name" value="AFaDin (Actin filament binding protein) homolog"/>
    <property type="match status" value="1"/>
</dbReference>
<evidence type="ECO:0000313" key="5">
    <source>
        <dbReference type="Proteomes" id="UP000835052"/>
    </source>
</evidence>
<feature type="compositionally biased region" description="Polar residues" evidence="1">
    <location>
        <begin position="770"/>
        <end position="792"/>
    </location>
</feature>
<feature type="region of interest" description="Disordered" evidence="1">
    <location>
        <begin position="885"/>
        <end position="990"/>
    </location>
</feature>
<feature type="compositionally biased region" description="Low complexity" evidence="1">
    <location>
        <begin position="647"/>
        <end position="660"/>
    </location>
</feature>
<evidence type="ECO:0000313" key="4">
    <source>
        <dbReference type="EMBL" id="CAD6190866.1"/>
    </source>
</evidence>
<feature type="domain" description="PDZ" evidence="2">
    <location>
        <begin position="550"/>
        <end position="635"/>
    </location>
</feature>
<dbReference type="InterPro" id="IPR036034">
    <property type="entry name" value="PDZ_sf"/>
</dbReference>
<evidence type="ECO:0000256" key="1">
    <source>
        <dbReference type="SAM" id="MobiDB-lite"/>
    </source>
</evidence>
<dbReference type="Pfam" id="PF01843">
    <property type="entry name" value="DIL"/>
    <property type="match status" value="1"/>
</dbReference>
<feature type="compositionally biased region" description="Polar residues" evidence="1">
    <location>
        <begin position="707"/>
        <end position="720"/>
    </location>
</feature>
<dbReference type="OrthoDB" id="6260541at2759"/>
<feature type="compositionally biased region" description="Polar residues" evidence="1">
    <location>
        <begin position="902"/>
        <end position="920"/>
    </location>
</feature>
<dbReference type="Gene3D" id="2.30.42.10">
    <property type="match status" value="1"/>
</dbReference>
<feature type="region of interest" description="Disordered" evidence="1">
    <location>
        <begin position="770"/>
        <end position="871"/>
    </location>
</feature>
<feature type="region of interest" description="Disordered" evidence="1">
    <location>
        <begin position="640"/>
        <end position="723"/>
    </location>
</feature>
<feature type="compositionally biased region" description="Low complexity" evidence="1">
    <location>
        <begin position="969"/>
        <end position="986"/>
    </location>
</feature>
<evidence type="ECO:0000259" key="3">
    <source>
        <dbReference type="PROSITE" id="PS51126"/>
    </source>
</evidence>
<dbReference type="GO" id="GO:0050839">
    <property type="term" value="F:cell adhesion molecule binding"/>
    <property type="evidence" value="ECO:0007669"/>
    <property type="project" value="TreeGrafter"/>
</dbReference>
<dbReference type="EMBL" id="CAJGYM010000018">
    <property type="protein sequence ID" value="CAD6190866.1"/>
    <property type="molecule type" value="Genomic_DNA"/>
</dbReference>
<dbReference type="Pfam" id="PF00595">
    <property type="entry name" value="PDZ"/>
    <property type="match status" value="1"/>
</dbReference>
<dbReference type="PANTHER" id="PTHR10398:SF2">
    <property type="entry name" value="AFADIN"/>
    <property type="match status" value="1"/>
</dbReference>
<feature type="region of interest" description="Disordered" evidence="1">
    <location>
        <begin position="1254"/>
        <end position="1279"/>
    </location>
</feature>
<feature type="region of interest" description="Disordered" evidence="1">
    <location>
        <begin position="1"/>
        <end position="73"/>
    </location>
</feature>
<feature type="compositionally biased region" description="Polar residues" evidence="1">
    <location>
        <begin position="933"/>
        <end position="968"/>
    </location>
</feature>
<feature type="compositionally biased region" description="Low complexity" evidence="1">
    <location>
        <begin position="677"/>
        <end position="688"/>
    </location>
</feature>
<dbReference type="SMART" id="SM00228">
    <property type="entry name" value="PDZ"/>
    <property type="match status" value="1"/>
</dbReference>